<dbReference type="EMBL" id="CM042034">
    <property type="protein sequence ID" value="KAI3760869.1"/>
    <property type="molecule type" value="Genomic_DNA"/>
</dbReference>
<accession>A0ACB9EPC1</accession>
<dbReference type="Proteomes" id="UP001056120">
    <property type="component" value="Linkage Group LG17"/>
</dbReference>
<name>A0ACB9EPC1_9ASTR</name>
<protein>
    <submittedName>
        <fullName evidence="1">Uncharacterized protein</fullName>
    </submittedName>
</protein>
<reference evidence="1 2" key="2">
    <citation type="journal article" date="2022" name="Mol. Ecol. Resour.">
        <title>The genomes of chicory, endive, great burdock and yacon provide insights into Asteraceae paleo-polyploidization history and plant inulin production.</title>
        <authorList>
            <person name="Fan W."/>
            <person name="Wang S."/>
            <person name="Wang H."/>
            <person name="Wang A."/>
            <person name="Jiang F."/>
            <person name="Liu H."/>
            <person name="Zhao H."/>
            <person name="Xu D."/>
            <person name="Zhang Y."/>
        </authorList>
    </citation>
    <scope>NUCLEOTIDE SEQUENCE [LARGE SCALE GENOMIC DNA]</scope>
    <source>
        <strain evidence="2">cv. Yunnan</strain>
        <tissue evidence="1">Leaves</tissue>
    </source>
</reference>
<evidence type="ECO:0000313" key="2">
    <source>
        <dbReference type="Proteomes" id="UP001056120"/>
    </source>
</evidence>
<gene>
    <name evidence="1" type="ORF">L1987_51270</name>
</gene>
<sequence>MDDASMQKLTIAELIFEMQQEIEDTINAFAEGEYGVAIGKDEEAKLRSSAIESKKNPSVKHSPEASKTFDFGPLSPHIDDQTDQIAVKDHSSIPTRDETMVQADEKTHKRKLAIANWDWENVVDLTNTEDGTDVDGKADSDSDELADSADSVLFVVTKFSIMMKEKQEICQEKVISVESPKKLSEGVSANMKQHDNSKPIALKSEKPANFMRHFEKHGKRKQALMNWKWDDVVDISSSDDEAELIDMTQPLFESAHYESDSNDNVDSVNTVED</sequence>
<organism evidence="1 2">
    <name type="scientific">Smallanthus sonchifolius</name>
    <dbReference type="NCBI Taxonomy" id="185202"/>
    <lineage>
        <taxon>Eukaryota</taxon>
        <taxon>Viridiplantae</taxon>
        <taxon>Streptophyta</taxon>
        <taxon>Embryophyta</taxon>
        <taxon>Tracheophyta</taxon>
        <taxon>Spermatophyta</taxon>
        <taxon>Magnoliopsida</taxon>
        <taxon>eudicotyledons</taxon>
        <taxon>Gunneridae</taxon>
        <taxon>Pentapetalae</taxon>
        <taxon>asterids</taxon>
        <taxon>campanulids</taxon>
        <taxon>Asterales</taxon>
        <taxon>Asteraceae</taxon>
        <taxon>Asteroideae</taxon>
        <taxon>Heliantheae alliance</taxon>
        <taxon>Millerieae</taxon>
        <taxon>Smallanthus</taxon>
    </lineage>
</organism>
<comment type="caution">
    <text evidence="1">The sequence shown here is derived from an EMBL/GenBank/DDBJ whole genome shotgun (WGS) entry which is preliminary data.</text>
</comment>
<evidence type="ECO:0000313" key="1">
    <source>
        <dbReference type="EMBL" id="KAI3760869.1"/>
    </source>
</evidence>
<reference evidence="2" key="1">
    <citation type="journal article" date="2022" name="Mol. Ecol. Resour.">
        <title>The genomes of chicory, endive, great burdock and yacon provide insights into Asteraceae palaeo-polyploidization history and plant inulin production.</title>
        <authorList>
            <person name="Fan W."/>
            <person name="Wang S."/>
            <person name="Wang H."/>
            <person name="Wang A."/>
            <person name="Jiang F."/>
            <person name="Liu H."/>
            <person name="Zhao H."/>
            <person name="Xu D."/>
            <person name="Zhang Y."/>
        </authorList>
    </citation>
    <scope>NUCLEOTIDE SEQUENCE [LARGE SCALE GENOMIC DNA]</scope>
    <source>
        <strain evidence="2">cv. Yunnan</strain>
    </source>
</reference>
<keyword evidence="2" id="KW-1185">Reference proteome</keyword>
<proteinExistence type="predicted"/>